<evidence type="ECO:0000256" key="1">
    <source>
        <dbReference type="ARBA" id="ARBA00022603"/>
    </source>
</evidence>
<dbReference type="GO" id="GO:0009307">
    <property type="term" value="P:DNA restriction-modification system"/>
    <property type="evidence" value="ECO:0007669"/>
    <property type="project" value="UniProtKB-KW"/>
</dbReference>
<dbReference type="Pfam" id="PF00145">
    <property type="entry name" value="DNA_methylase"/>
    <property type="match status" value="1"/>
</dbReference>
<dbReference type="InterPro" id="IPR001525">
    <property type="entry name" value="C5_MeTfrase"/>
</dbReference>
<evidence type="ECO:0000313" key="5">
    <source>
        <dbReference type="Proteomes" id="UP000004828"/>
    </source>
</evidence>
<reference evidence="4 5" key="1">
    <citation type="submission" date="2009-08" db="EMBL/GenBank/DDBJ databases">
        <authorList>
            <person name="Weinstock G."/>
            <person name="Sodergren E."/>
            <person name="Clifton S."/>
            <person name="Fulton L."/>
            <person name="Fulton B."/>
            <person name="Courtney L."/>
            <person name="Fronick C."/>
            <person name="Harrison M."/>
            <person name="Strong C."/>
            <person name="Farmer C."/>
            <person name="Delahaunty K."/>
            <person name="Markovic C."/>
            <person name="Hall O."/>
            <person name="Minx P."/>
            <person name="Tomlinson C."/>
            <person name="Mitreva M."/>
            <person name="Nelson J."/>
            <person name="Hou S."/>
            <person name="Wollam A."/>
            <person name="Pepin K.H."/>
            <person name="Johnson M."/>
            <person name="Bhonagiri V."/>
            <person name="Nash W.E."/>
            <person name="Warren W."/>
            <person name="Chinwalla A."/>
            <person name="Mardis E.R."/>
            <person name="Wilson R.K."/>
        </authorList>
    </citation>
    <scope>NUCLEOTIDE SEQUENCE [LARGE SCALE GENOMIC DNA]</scope>
    <source>
        <strain evidence="4 5">L1-82</strain>
    </source>
</reference>
<sequence length="139" mass="15572">MKILDKKRYRVRKLTPTEYGRLQAFPMEHWEQVVSDSQAYKQFGNAVTTTVATGVAESITDFLSHVGILKEDTTMEEMNKATSAQAQTENPAIAQITAILQPKKERLTELMNEESQLRTEVEALELAISTIQNGGKENA</sequence>
<dbReference type="HOGENOM" id="CLU_1843620_0_0_9"/>
<dbReference type="GO" id="GO:0008168">
    <property type="term" value="F:methyltransferase activity"/>
    <property type="evidence" value="ECO:0007669"/>
    <property type="project" value="UniProtKB-KW"/>
</dbReference>
<dbReference type="RefSeq" id="WP_006855699.1">
    <property type="nucleotide sequence ID" value="NZ_GG692714.1"/>
</dbReference>
<dbReference type="GO" id="GO:0032259">
    <property type="term" value="P:methylation"/>
    <property type="evidence" value="ECO:0007669"/>
    <property type="project" value="UniProtKB-KW"/>
</dbReference>
<keyword evidence="3" id="KW-0680">Restriction system</keyword>
<name>C7G6P7_9FIRM</name>
<dbReference type="Proteomes" id="UP000004828">
    <property type="component" value="Unassembled WGS sequence"/>
</dbReference>
<organism evidence="4 5">
    <name type="scientific">Roseburia intestinalis L1-82</name>
    <dbReference type="NCBI Taxonomy" id="536231"/>
    <lineage>
        <taxon>Bacteria</taxon>
        <taxon>Bacillati</taxon>
        <taxon>Bacillota</taxon>
        <taxon>Clostridia</taxon>
        <taxon>Lachnospirales</taxon>
        <taxon>Lachnospiraceae</taxon>
        <taxon>Roseburia</taxon>
    </lineage>
</organism>
<dbReference type="AlphaFoldDB" id="C7G6P7"/>
<dbReference type="InterPro" id="IPR029063">
    <property type="entry name" value="SAM-dependent_MTases_sf"/>
</dbReference>
<keyword evidence="1" id="KW-0489">Methyltransferase</keyword>
<protein>
    <submittedName>
        <fullName evidence="4">Uncharacterized protein</fullName>
    </submittedName>
</protein>
<proteinExistence type="predicted"/>
<accession>C7G6P7</accession>
<gene>
    <name evidence="4" type="ORF">ROSINTL182_05562</name>
</gene>
<dbReference type="Gene3D" id="3.90.120.10">
    <property type="entry name" value="DNA Methylase, subunit A, domain 2"/>
    <property type="match status" value="1"/>
</dbReference>
<dbReference type="SUPFAM" id="SSF53335">
    <property type="entry name" value="S-adenosyl-L-methionine-dependent methyltransferases"/>
    <property type="match status" value="1"/>
</dbReference>
<evidence type="ECO:0000256" key="2">
    <source>
        <dbReference type="ARBA" id="ARBA00022679"/>
    </source>
</evidence>
<evidence type="ECO:0000313" key="4">
    <source>
        <dbReference type="EMBL" id="EEV02509.1"/>
    </source>
</evidence>
<dbReference type="GeneID" id="61432297"/>
<evidence type="ECO:0000256" key="3">
    <source>
        <dbReference type="ARBA" id="ARBA00022747"/>
    </source>
</evidence>
<keyword evidence="2" id="KW-0808">Transferase</keyword>
<comment type="caution">
    <text evidence="4">The sequence shown here is derived from an EMBL/GenBank/DDBJ whole genome shotgun (WGS) entry which is preliminary data.</text>
</comment>
<dbReference type="EMBL" id="ABYJ02000028">
    <property type="protein sequence ID" value="EEV02509.1"/>
    <property type="molecule type" value="Genomic_DNA"/>
</dbReference>